<gene>
    <name evidence="1" type="ORF">JT31_01960</name>
</gene>
<dbReference type="CDD" id="cd00093">
    <property type="entry name" value="HTH_XRE"/>
    <property type="match status" value="1"/>
</dbReference>
<proteinExistence type="predicted"/>
<sequence length="106" mass="12298">MHPAVKLMKNEMNNQKMSLKTLQRLSGISYERLKNIMAARSAMTLKEWDEISATLGVSPVNFFVNRPDLHNEENNLFLDISWMPPGLRATAIQYHKHLREIFDSNI</sequence>
<dbReference type="InterPro" id="IPR001387">
    <property type="entry name" value="Cro/C1-type_HTH"/>
</dbReference>
<organism evidence="1 2">
    <name type="scientific">Cedecea neteri</name>
    <dbReference type="NCBI Taxonomy" id="158822"/>
    <lineage>
        <taxon>Bacteria</taxon>
        <taxon>Pseudomonadati</taxon>
        <taxon>Pseudomonadota</taxon>
        <taxon>Gammaproteobacteria</taxon>
        <taxon>Enterobacterales</taxon>
        <taxon>Enterobacteriaceae</taxon>
        <taxon>Cedecea</taxon>
    </lineage>
</organism>
<reference evidence="1 2" key="1">
    <citation type="submission" date="2014-09" db="EMBL/GenBank/DDBJ databases">
        <title>Cedecea neteri SSMD04 Genome Sequencing.</title>
        <authorList>
            <person name="Tan J.-Y."/>
        </authorList>
    </citation>
    <scope>NUCLEOTIDE SEQUENCE [LARGE SCALE GENOMIC DNA]</scope>
    <source>
        <strain evidence="1 2">SSMD04</strain>
    </source>
</reference>
<dbReference type="KEGG" id="cnt:JT31_01960"/>
<dbReference type="AlphaFoldDB" id="A0A089PWY5"/>
<accession>A0A089PWY5</accession>
<dbReference type="Gene3D" id="1.10.260.40">
    <property type="entry name" value="lambda repressor-like DNA-binding domains"/>
    <property type="match status" value="1"/>
</dbReference>
<dbReference type="EMBL" id="CP009451">
    <property type="protein sequence ID" value="AIR03426.1"/>
    <property type="molecule type" value="Genomic_DNA"/>
</dbReference>
<dbReference type="GO" id="GO:0003677">
    <property type="term" value="F:DNA binding"/>
    <property type="evidence" value="ECO:0007669"/>
    <property type="project" value="InterPro"/>
</dbReference>
<dbReference type="InterPro" id="IPR010982">
    <property type="entry name" value="Lambda_DNA-bd_dom_sf"/>
</dbReference>
<name>A0A089PWY5_9ENTR</name>
<keyword evidence="2" id="KW-1185">Reference proteome</keyword>
<evidence type="ECO:0000313" key="2">
    <source>
        <dbReference type="Proteomes" id="UP000029481"/>
    </source>
</evidence>
<protein>
    <submittedName>
        <fullName evidence="1">Uncharacterized protein</fullName>
    </submittedName>
</protein>
<dbReference type="Proteomes" id="UP000029481">
    <property type="component" value="Chromosome"/>
</dbReference>
<evidence type="ECO:0000313" key="1">
    <source>
        <dbReference type="EMBL" id="AIR03426.1"/>
    </source>
</evidence>